<protein>
    <submittedName>
        <fullName evidence="1">DUF3775 domain-containing protein</fullName>
    </submittedName>
</protein>
<reference evidence="1" key="1">
    <citation type="submission" date="2022-06" db="EMBL/GenBank/DDBJ databases">
        <title>Investigating genetic diversity within the most abundant and prevalent non-pathogenic leaf-associated bacterial species interacting with Arabidopsis thaliana in natural habitats.</title>
        <authorList>
            <person name="Ramirez-Sanchez D."/>
            <person name="Gibelin-Viala C."/>
            <person name="Mayjonade B."/>
            <person name="Duflos R."/>
            <person name="Belmonte E."/>
            <person name="Pailler V."/>
            <person name="Bartoli C."/>
            <person name="Carrere S."/>
            <person name="Vailleau F."/>
            <person name="Roux F."/>
        </authorList>
    </citation>
    <scope>NUCLEOTIDE SEQUENCE</scope>
    <source>
        <strain evidence="1">OTU6ESPEB1</strain>
    </source>
</reference>
<dbReference type="Pfam" id="PF12616">
    <property type="entry name" value="DUF3775"/>
    <property type="match status" value="1"/>
</dbReference>
<dbReference type="Proteomes" id="UP001056851">
    <property type="component" value="Chromosome"/>
</dbReference>
<evidence type="ECO:0000313" key="1">
    <source>
        <dbReference type="EMBL" id="UST87455.1"/>
    </source>
</evidence>
<proteinExistence type="predicted"/>
<keyword evidence="2" id="KW-1185">Reference proteome</keyword>
<dbReference type="EMBL" id="CP099599">
    <property type="protein sequence ID" value="UST87455.1"/>
    <property type="molecule type" value="Genomic_DNA"/>
</dbReference>
<dbReference type="InterPro" id="IPR022254">
    <property type="entry name" value="DUF3775"/>
</dbReference>
<gene>
    <name evidence="1" type="ORF">NF677_12540</name>
</gene>
<sequence>MKHLSTTKAASIVRLAAASHDEYRQRHPGNRILGAGELKALILEPDSQEEIAFVEAMRALSDDELLDLVALMCVGRGEHVENPEDPESIRGAFEGHAHSFSKDSHKELLDYISGKGAVIHRYLARGLDRVRFAYK</sequence>
<accession>A0ABY5CJJ8</accession>
<organism evidence="1 2">
    <name type="scientific">Pseudomonas siliginis</name>
    <dbReference type="NCBI Taxonomy" id="2842346"/>
    <lineage>
        <taxon>Bacteria</taxon>
        <taxon>Pseudomonadati</taxon>
        <taxon>Pseudomonadota</taxon>
        <taxon>Gammaproteobacteria</taxon>
        <taxon>Pseudomonadales</taxon>
        <taxon>Pseudomonadaceae</taxon>
        <taxon>Pseudomonas</taxon>
    </lineage>
</organism>
<name>A0ABY5CJJ8_9PSED</name>
<evidence type="ECO:0000313" key="2">
    <source>
        <dbReference type="Proteomes" id="UP001056851"/>
    </source>
</evidence>
<dbReference type="RefSeq" id="WP_056785721.1">
    <property type="nucleotide sequence ID" value="NZ_CP099599.1"/>
</dbReference>